<evidence type="ECO:0000313" key="2">
    <source>
        <dbReference type="EMBL" id="ETN95780.1"/>
    </source>
</evidence>
<protein>
    <recommendedName>
        <fullName evidence="4">Secreted protein</fullName>
    </recommendedName>
</protein>
<sequence>MKTKVFKTVLPAFAFLVAIGIAFAADANSSSQIGYYDDPFIPGIQQVQTQCSPMATGELCTHNGYQLYDEPSLENPLKRVE</sequence>
<evidence type="ECO:0000313" key="3">
    <source>
        <dbReference type="Proteomes" id="UP000018850"/>
    </source>
</evidence>
<name>W2UNR3_9FLAO</name>
<keyword evidence="1" id="KW-0732">Signal</keyword>
<accession>W2UNR3</accession>
<proteinExistence type="predicted"/>
<organism evidence="2 3">
    <name type="scientific">Zhouia amylolytica AD3</name>
    <dbReference type="NCBI Taxonomy" id="1286632"/>
    <lineage>
        <taxon>Bacteria</taxon>
        <taxon>Pseudomonadati</taxon>
        <taxon>Bacteroidota</taxon>
        <taxon>Flavobacteriia</taxon>
        <taxon>Flavobacteriales</taxon>
        <taxon>Flavobacteriaceae</taxon>
        <taxon>Zhouia</taxon>
    </lineage>
</organism>
<keyword evidence="3" id="KW-1185">Reference proteome</keyword>
<feature type="signal peptide" evidence="1">
    <location>
        <begin position="1"/>
        <end position="24"/>
    </location>
</feature>
<dbReference type="EMBL" id="AYXY01000019">
    <property type="protein sequence ID" value="ETN95780.1"/>
    <property type="molecule type" value="Genomic_DNA"/>
</dbReference>
<dbReference type="RefSeq" id="WP_038264412.1">
    <property type="nucleotide sequence ID" value="NZ_AYXY01000019.1"/>
</dbReference>
<feature type="chain" id="PRO_5004826991" description="Secreted protein" evidence="1">
    <location>
        <begin position="25"/>
        <end position="81"/>
    </location>
</feature>
<gene>
    <name evidence="2" type="ORF">P278_15020</name>
</gene>
<dbReference type="AlphaFoldDB" id="W2UNR3"/>
<comment type="caution">
    <text evidence="2">The sequence shown here is derived from an EMBL/GenBank/DDBJ whole genome shotgun (WGS) entry which is preliminary data.</text>
</comment>
<dbReference type="InterPro" id="IPR045391">
    <property type="entry name" value="DUF6520"/>
</dbReference>
<dbReference type="Pfam" id="PF20130">
    <property type="entry name" value="DUF6520"/>
    <property type="match status" value="1"/>
</dbReference>
<dbReference type="Proteomes" id="UP000018850">
    <property type="component" value="Unassembled WGS sequence"/>
</dbReference>
<reference evidence="2 3" key="2">
    <citation type="journal article" date="2016" name="Genome Announc.">
        <title>Draft Genome Sequence of Zhouia amylolytica AD3, Isolated from Tidal Flat Sediment.</title>
        <authorList>
            <person name="Jia B."/>
            <person name="Jin H.M."/>
            <person name="Lee H.J."/>
            <person name="Jeon C.O."/>
        </authorList>
    </citation>
    <scope>NUCLEOTIDE SEQUENCE [LARGE SCALE GENOMIC DNA]</scope>
    <source>
        <strain evidence="2 3">AD3</strain>
    </source>
</reference>
<reference evidence="3" key="1">
    <citation type="submission" date="2013-11" db="EMBL/GenBank/DDBJ databases">
        <title>Draft genome sequence from a member of Zhouia, isolated tidal flat.</title>
        <authorList>
            <person name="Jin H."/>
            <person name="Jeon C.O."/>
        </authorList>
    </citation>
    <scope>NUCLEOTIDE SEQUENCE [LARGE SCALE GENOMIC DNA]</scope>
    <source>
        <strain evidence="3">AD3</strain>
    </source>
</reference>
<evidence type="ECO:0008006" key="4">
    <source>
        <dbReference type="Google" id="ProtNLM"/>
    </source>
</evidence>
<evidence type="ECO:0000256" key="1">
    <source>
        <dbReference type="SAM" id="SignalP"/>
    </source>
</evidence>